<feature type="signal peptide" evidence="1">
    <location>
        <begin position="1"/>
        <end position="31"/>
    </location>
</feature>
<evidence type="ECO:0000256" key="1">
    <source>
        <dbReference type="SAM" id="SignalP"/>
    </source>
</evidence>
<keyword evidence="5" id="KW-1185">Reference proteome</keyword>
<dbReference type="InterPro" id="IPR013595">
    <property type="entry name" value="Pept_S33_TAP-like_C"/>
</dbReference>
<dbReference type="AlphaFoldDB" id="A0AAD7GZ42"/>
<comment type="caution">
    <text evidence="4">The sequence shown here is derived from an EMBL/GenBank/DDBJ whole genome shotgun (WGS) entry which is preliminary data.</text>
</comment>
<accession>A0AAD7GZ42</accession>
<dbReference type="Pfam" id="PF08386">
    <property type="entry name" value="Abhydrolase_4"/>
    <property type="match status" value="1"/>
</dbReference>
<feature type="domain" description="Peptidase S33 tripeptidyl aminopeptidase-like C-terminal" evidence="3">
    <location>
        <begin position="437"/>
        <end position="523"/>
    </location>
</feature>
<gene>
    <name evidence="4" type="ORF">B0H16DRAFT_1901152</name>
</gene>
<dbReference type="Pfam" id="PF00561">
    <property type="entry name" value="Abhydrolase_1"/>
    <property type="match status" value="1"/>
</dbReference>
<dbReference type="Gene3D" id="3.40.50.1820">
    <property type="entry name" value="alpha/beta hydrolase"/>
    <property type="match status" value="1"/>
</dbReference>
<evidence type="ECO:0000259" key="3">
    <source>
        <dbReference type="Pfam" id="PF08386"/>
    </source>
</evidence>
<sequence length="563" mass="60883">MVNKNFFIQNSIVRLPHLFLLSLQVYKLANAAAVPSPKQNANQTIRWVDCHERVPQPIESALNVTGSTFNGTLPSTLHCGEMDVPLDYTKAFNEATNKITIGFAMNRPAKHSSGLILYHAGGPGLDAASQAWANVLNLSWGAPFAGLPDFDFLALNTRGLQFSNPLNCTSGVFFNDIPFSFPSSQVEYDQYQAAMTNFYAACTNNTTPVGIMKHIGTVELIQDWDSLRAALGYQKVSFAGVSYGTFAGMAYAARFPERVDRFVLDAAIPHGMPFQDMVTDQIAAANRLVLRADAFCLTDTKCPFHGQGNGSVVKAWDTLLTRAIAEPLPALSCGAGTGCNSPVTPTDLRLGLTVLFRANPDFPLFNIALNASLHGDASLFAYQPLGDIRESVVSPLLCSDFKIEDAQKTFAAYNNLSVNAQDIDTRRVIYSQIGQFFLMCSAWPNPVPDPVTLPTNLPLMWMTSDFDLNLPTELTTFAVKQAPKSTFVVRHGDDHTSILAVPAGTPAQDLMTNFLRTGIMPVAKSDAQITVISPGGTRGPLPGAYDVPTGAVAEDTSTVENIV</sequence>
<evidence type="ECO:0008006" key="6">
    <source>
        <dbReference type="Google" id="ProtNLM"/>
    </source>
</evidence>
<dbReference type="InterPro" id="IPR000073">
    <property type="entry name" value="AB_hydrolase_1"/>
</dbReference>
<reference evidence="4" key="1">
    <citation type="submission" date="2023-03" db="EMBL/GenBank/DDBJ databases">
        <title>Massive genome expansion in bonnet fungi (Mycena s.s.) driven by repeated elements and novel gene families across ecological guilds.</title>
        <authorList>
            <consortium name="Lawrence Berkeley National Laboratory"/>
            <person name="Harder C.B."/>
            <person name="Miyauchi S."/>
            <person name="Viragh M."/>
            <person name="Kuo A."/>
            <person name="Thoen E."/>
            <person name="Andreopoulos B."/>
            <person name="Lu D."/>
            <person name="Skrede I."/>
            <person name="Drula E."/>
            <person name="Henrissat B."/>
            <person name="Morin E."/>
            <person name="Kohler A."/>
            <person name="Barry K."/>
            <person name="LaButti K."/>
            <person name="Morin E."/>
            <person name="Salamov A."/>
            <person name="Lipzen A."/>
            <person name="Mereny Z."/>
            <person name="Hegedus B."/>
            <person name="Baldrian P."/>
            <person name="Stursova M."/>
            <person name="Weitz H."/>
            <person name="Taylor A."/>
            <person name="Grigoriev I.V."/>
            <person name="Nagy L.G."/>
            <person name="Martin F."/>
            <person name="Kauserud H."/>
        </authorList>
    </citation>
    <scope>NUCLEOTIDE SEQUENCE</scope>
    <source>
        <strain evidence="4">CBHHK182m</strain>
    </source>
</reference>
<protein>
    <recommendedName>
        <fullName evidence="6">AB hydrolase-1 domain-containing protein</fullName>
    </recommendedName>
</protein>
<evidence type="ECO:0000313" key="4">
    <source>
        <dbReference type="EMBL" id="KAJ7708629.1"/>
    </source>
</evidence>
<organism evidence="4 5">
    <name type="scientific">Mycena metata</name>
    <dbReference type="NCBI Taxonomy" id="1033252"/>
    <lineage>
        <taxon>Eukaryota</taxon>
        <taxon>Fungi</taxon>
        <taxon>Dikarya</taxon>
        <taxon>Basidiomycota</taxon>
        <taxon>Agaricomycotina</taxon>
        <taxon>Agaricomycetes</taxon>
        <taxon>Agaricomycetidae</taxon>
        <taxon>Agaricales</taxon>
        <taxon>Marasmiineae</taxon>
        <taxon>Mycenaceae</taxon>
        <taxon>Mycena</taxon>
    </lineage>
</organism>
<feature type="chain" id="PRO_5041897500" description="AB hydrolase-1 domain-containing protein" evidence="1">
    <location>
        <begin position="32"/>
        <end position="563"/>
    </location>
</feature>
<proteinExistence type="predicted"/>
<feature type="domain" description="AB hydrolase-1" evidence="2">
    <location>
        <begin position="115"/>
        <end position="291"/>
    </location>
</feature>
<dbReference type="InterPro" id="IPR029058">
    <property type="entry name" value="AB_hydrolase_fold"/>
</dbReference>
<dbReference type="Proteomes" id="UP001215598">
    <property type="component" value="Unassembled WGS sequence"/>
</dbReference>
<dbReference type="EMBL" id="JARKIB010000429">
    <property type="protein sequence ID" value="KAJ7708629.1"/>
    <property type="molecule type" value="Genomic_DNA"/>
</dbReference>
<evidence type="ECO:0000259" key="2">
    <source>
        <dbReference type="Pfam" id="PF00561"/>
    </source>
</evidence>
<dbReference type="SUPFAM" id="SSF53474">
    <property type="entry name" value="alpha/beta-Hydrolases"/>
    <property type="match status" value="1"/>
</dbReference>
<name>A0AAD7GZ42_9AGAR</name>
<keyword evidence="1" id="KW-0732">Signal</keyword>
<evidence type="ECO:0000313" key="5">
    <source>
        <dbReference type="Proteomes" id="UP001215598"/>
    </source>
</evidence>